<accession>A0A392VHC1</accession>
<proteinExistence type="predicted"/>
<protein>
    <submittedName>
        <fullName evidence="2">Uncharacterized protein</fullName>
    </submittedName>
</protein>
<sequence>MTNQHGTTGYSSNLNQDENITGEKTKPPIEYSPSTMFNSHWGEDNTSWG</sequence>
<name>A0A392VHC1_9FABA</name>
<feature type="region of interest" description="Disordered" evidence="1">
    <location>
        <begin position="1"/>
        <end position="49"/>
    </location>
</feature>
<feature type="compositionally biased region" description="Polar residues" evidence="1">
    <location>
        <begin position="32"/>
        <end position="49"/>
    </location>
</feature>
<keyword evidence="3" id="KW-1185">Reference proteome</keyword>
<dbReference type="AlphaFoldDB" id="A0A392VHC1"/>
<feature type="non-terminal residue" evidence="2">
    <location>
        <position position="49"/>
    </location>
</feature>
<comment type="caution">
    <text evidence="2">The sequence shown here is derived from an EMBL/GenBank/DDBJ whole genome shotgun (WGS) entry which is preliminary data.</text>
</comment>
<dbReference type="EMBL" id="LXQA011138391">
    <property type="protein sequence ID" value="MCI86361.1"/>
    <property type="molecule type" value="Genomic_DNA"/>
</dbReference>
<dbReference type="Proteomes" id="UP000265520">
    <property type="component" value="Unassembled WGS sequence"/>
</dbReference>
<feature type="compositionally biased region" description="Polar residues" evidence="1">
    <location>
        <begin position="1"/>
        <end position="19"/>
    </location>
</feature>
<evidence type="ECO:0000313" key="2">
    <source>
        <dbReference type="EMBL" id="MCI86361.1"/>
    </source>
</evidence>
<organism evidence="2 3">
    <name type="scientific">Trifolium medium</name>
    <dbReference type="NCBI Taxonomy" id="97028"/>
    <lineage>
        <taxon>Eukaryota</taxon>
        <taxon>Viridiplantae</taxon>
        <taxon>Streptophyta</taxon>
        <taxon>Embryophyta</taxon>
        <taxon>Tracheophyta</taxon>
        <taxon>Spermatophyta</taxon>
        <taxon>Magnoliopsida</taxon>
        <taxon>eudicotyledons</taxon>
        <taxon>Gunneridae</taxon>
        <taxon>Pentapetalae</taxon>
        <taxon>rosids</taxon>
        <taxon>fabids</taxon>
        <taxon>Fabales</taxon>
        <taxon>Fabaceae</taxon>
        <taxon>Papilionoideae</taxon>
        <taxon>50 kb inversion clade</taxon>
        <taxon>NPAAA clade</taxon>
        <taxon>Hologalegina</taxon>
        <taxon>IRL clade</taxon>
        <taxon>Trifolieae</taxon>
        <taxon>Trifolium</taxon>
    </lineage>
</organism>
<evidence type="ECO:0000256" key="1">
    <source>
        <dbReference type="SAM" id="MobiDB-lite"/>
    </source>
</evidence>
<reference evidence="2 3" key="1">
    <citation type="journal article" date="2018" name="Front. Plant Sci.">
        <title>Red Clover (Trifolium pratense) and Zigzag Clover (T. medium) - A Picture of Genomic Similarities and Differences.</title>
        <authorList>
            <person name="Dluhosova J."/>
            <person name="Istvanek J."/>
            <person name="Nedelnik J."/>
            <person name="Repkova J."/>
        </authorList>
    </citation>
    <scope>NUCLEOTIDE SEQUENCE [LARGE SCALE GENOMIC DNA]</scope>
    <source>
        <strain evidence="3">cv. 10/8</strain>
        <tissue evidence="2">Leaf</tissue>
    </source>
</reference>
<evidence type="ECO:0000313" key="3">
    <source>
        <dbReference type="Proteomes" id="UP000265520"/>
    </source>
</evidence>